<evidence type="ECO:0000256" key="3">
    <source>
        <dbReference type="PROSITE-ProRule" id="PRU00169"/>
    </source>
</evidence>
<dbReference type="InterPro" id="IPR058245">
    <property type="entry name" value="NreC/VraR/RcsB-like_REC"/>
</dbReference>
<keyword evidence="7" id="KW-1185">Reference proteome</keyword>
<feature type="domain" description="Response regulatory" evidence="5">
    <location>
        <begin position="3"/>
        <end position="119"/>
    </location>
</feature>
<dbReference type="PANTHER" id="PTHR43214:SF42">
    <property type="entry name" value="TRANSCRIPTIONAL REGULATORY PROTEIN DESR"/>
    <property type="match status" value="1"/>
</dbReference>
<feature type="domain" description="HTH luxR-type" evidence="4">
    <location>
        <begin position="133"/>
        <end position="199"/>
    </location>
</feature>
<keyword evidence="1 3" id="KW-0597">Phosphoprotein</keyword>
<dbReference type="CDD" id="cd06170">
    <property type="entry name" value="LuxR_C_like"/>
    <property type="match status" value="1"/>
</dbReference>
<gene>
    <name evidence="6" type="ORF">ACFFTL_35345</name>
</gene>
<reference evidence="6 7" key="1">
    <citation type="submission" date="2024-09" db="EMBL/GenBank/DDBJ databases">
        <authorList>
            <person name="Sun Q."/>
            <person name="Mori K."/>
        </authorList>
    </citation>
    <scope>NUCLEOTIDE SEQUENCE [LARGE SCALE GENOMIC DNA]</scope>
    <source>
        <strain evidence="6 7">JCM 3331</strain>
    </source>
</reference>
<dbReference type="PROSITE" id="PS50110">
    <property type="entry name" value="RESPONSE_REGULATORY"/>
    <property type="match status" value="1"/>
</dbReference>
<evidence type="ECO:0000259" key="5">
    <source>
        <dbReference type="PROSITE" id="PS50110"/>
    </source>
</evidence>
<dbReference type="PRINTS" id="PR00038">
    <property type="entry name" value="HTHLUXR"/>
</dbReference>
<evidence type="ECO:0000313" key="7">
    <source>
        <dbReference type="Proteomes" id="UP001589710"/>
    </source>
</evidence>
<organism evidence="6 7">
    <name type="scientific">Streptomyces yanii</name>
    <dbReference type="NCBI Taxonomy" id="78510"/>
    <lineage>
        <taxon>Bacteria</taxon>
        <taxon>Bacillati</taxon>
        <taxon>Actinomycetota</taxon>
        <taxon>Actinomycetes</taxon>
        <taxon>Kitasatosporales</taxon>
        <taxon>Streptomycetaceae</taxon>
        <taxon>Streptomyces</taxon>
    </lineage>
</organism>
<dbReference type="InterPro" id="IPR001789">
    <property type="entry name" value="Sig_transdc_resp-reg_receiver"/>
</dbReference>
<dbReference type="SUPFAM" id="SSF46894">
    <property type="entry name" value="C-terminal effector domain of the bipartite response regulators"/>
    <property type="match status" value="1"/>
</dbReference>
<sequence>MLKVLVAEDMHVVRAGLVSLLDAEFGIEVVAHVASGDAVVPAAIEHRADVAVLDIGLPGLDGLSAAEALKARVPRCRALMLTGLDRSGYLRRALAAGIPGFLLKSTTPKQLAEGIRTVATGGRVVDPALLHDVWTSAVCPLTEREAEILRMVGDGADAREIAVHLFLSVGTVRNRLSSAMSKLHARTQVDAVRIAERQDWI</sequence>
<dbReference type="InterPro" id="IPR000792">
    <property type="entry name" value="Tscrpt_reg_LuxR_C"/>
</dbReference>
<dbReference type="CDD" id="cd17535">
    <property type="entry name" value="REC_NarL-like"/>
    <property type="match status" value="1"/>
</dbReference>
<feature type="modified residue" description="4-aspartylphosphate" evidence="3">
    <location>
        <position position="54"/>
    </location>
</feature>
<dbReference type="PROSITE" id="PS00622">
    <property type="entry name" value="HTH_LUXR_1"/>
    <property type="match status" value="1"/>
</dbReference>
<evidence type="ECO:0000259" key="4">
    <source>
        <dbReference type="PROSITE" id="PS50043"/>
    </source>
</evidence>
<accession>A0ABV5RHU0</accession>
<dbReference type="PANTHER" id="PTHR43214">
    <property type="entry name" value="TWO-COMPONENT RESPONSE REGULATOR"/>
    <property type="match status" value="1"/>
</dbReference>
<dbReference type="EMBL" id="JBHMCG010000146">
    <property type="protein sequence ID" value="MFB9577409.1"/>
    <property type="molecule type" value="Genomic_DNA"/>
</dbReference>
<dbReference type="SMART" id="SM00421">
    <property type="entry name" value="HTH_LUXR"/>
    <property type="match status" value="1"/>
</dbReference>
<dbReference type="SMART" id="SM00448">
    <property type="entry name" value="REC"/>
    <property type="match status" value="1"/>
</dbReference>
<comment type="caution">
    <text evidence="6">The sequence shown here is derived from an EMBL/GenBank/DDBJ whole genome shotgun (WGS) entry which is preliminary data.</text>
</comment>
<dbReference type="SUPFAM" id="SSF52172">
    <property type="entry name" value="CheY-like"/>
    <property type="match status" value="1"/>
</dbReference>
<dbReference type="Proteomes" id="UP001589710">
    <property type="component" value="Unassembled WGS sequence"/>
</dbReference>
<dbReference type="InterPro" id="IPR039420">
    <property type="entry name" value="WalR-like"/>
</dbReference>
<proteinExistence type="predicted"/>
<dbReference type="PROSITE" id="PS50043">
    <property type="entry name" value="HTH_LUXR_2"/>
    <property type="match status" value="1"/>
</dbReference>
<dbReference type="Pfam" id="PF00196">
    <property type="entry name" value="GerE"/>
    <property type="match status" value="1"/>
</dbReference>
<protein>
    <submittedName>
        <fullName evidence="6">Response regulator</fullName>
    </submittedName>
</protein>
<dbReference type="InterPro" id="IPR011006">
    <property type="entry name" value="CheY-like_superfamily"/>
</dbReference>
<evidence type="ECO:0000256" key="1">
    <source>
        <dbReference type="ARBA" id="ARBA00022553"/>
    </source>
</evidence>
<dbReference type="Gene3D" id="3.40.50.2300">
    <property type="match status" value="1"/>
</dbReference>
<dbReference type="RefSeq" id="WP_345515869.1">
    <property type="nucleotide sequence ID" value="NZ_BAAAXD010000034.1"/>
</dbReference>
<dbReference type="InterPro" id="IPR016032">
    <property type="entry name" value="Sig_transdc_resp-reg_C-effctor"/>
</dbReference>
<evidence type="ECO:0000313" key="6">
    <source>
        <dbReference type="EMBL" id="MFB9577409.1"/>
    </source>
</evidence>
<evidence type="ECO:0000256" key="2">
    <source>
        <dbReference type="ARBA" id="ARBA00023125"/>
    </source>
</evidence>
<keyword evidence="2" id="KW-0238">DNA-binding</keyword>
<dbReference type="Pfam" id="PF00072">
    <property type="entry name" value="Response_reg"/>
    <property type="match status" value="1"/>
</dbReference>
<name>A0ABV5RHU0_9ACTN</name>